<name>A0A8H3YLD7_VENIN</name>
<keyword evidence="1" id="KW-0812">Transmembrane</keyword>
<organism evidence="2 3">
    <name type="scientific">Venturia inaequalis</name>
    <name type="common">Apple scab fungus</name>
    <dbReference type="NCBI Taxonomy" id="5025"/>
    <lineage>
        <taxon>Eukaryota</taxon>
        <taxon>Fungi</taxon>
        <taxon>Dikarya</taxon>
        <taxon>Ascomycota</taxon>
        <taxon>Pezizomycotina</taxon>
        <taxon>Dothideomycetes</taxon>
        <taxon>Pleosporomycetidae</taxon>
        <taxon>Venturiales</taxon>
        <taxon>Venturiaceae</taxon>
        <taxon>Venturia</taxon>
    </lineage>
</organism>
<keyword evidence="1" id="KW-1133">Transmembrane helix</keyword>
<gene>
    <name evidence="2" type="ORF">BLS_007937</name>
</gene>
<reference evidence="2 3" key="1">
    <citation type="submission" date="2019-11" db="EMBL/GenBank/DDBJ databases">
        <title>Venturia inaequalis Genome Resource.</title>
        <authorList>
            <person name="Lichtner F.J."/>
        </authorList>
    </citation>
    <scope>NUCLEOTIDE SEQUENCE [LARGE SCALE GENOMIC DNA]</scope>
    <source>
        <strain evidence="2">Bline_iso_100314</strain>
    </source>
</reference>
<evidence type="ECO:0000313" key="2">
    <source>
        <dbReference type="EMBL" id="KAE9964975.1"/>
    </source>
</evidence>
<dbReference type="AlphaFoldDB" id="A0A8H3YLD7"/>
<protein>
    <submittedName>
        <fullName evidence="2">Uncharacterized protein</fullName>
    </submittedName>
</protein>
<feature type="transmembrane region" description="Helical" evidence="1">
    <location>
        <begin position="103"/>
        <end position="123"/>
    </location>
</feature>
<proteinExistence type="predicted"/>
<evidence type="ECO:0000313" key="3">
    <source>
        <dbReference type="Proteomes" id="UP000433883"/>
    </source>
</evidence>
<comment type="caution">
    <text evidence="2">The sequence shown here is derived from an EMBL/GenBank/DDBJ whole genome shotgun (WGS) entry which is preliminary data.</text>
</comment>
<feature type="transmembrane region" description="Helical" evidence="1">
    <location>
        <begin position="129"/>
        <end position="148"/>
    </location>
</feature>
<accession>A0A8H3YLD7</accession>
<evidence type="ECO:0000256" key="1">
    <source>
        <dbReference type="SAM" id="Phobius"/>
    </source>
</evidence>
<dbReference type="Proteomes" id="UP000433883">
    <property type="component" value="Unassembled WGS sequence"/>
</dbReference>
<keyword evidence="1" id="KW-0472">Membrane</keyword>
<sequence length="190" mass="19588">MAIITRASRTARIAKNATVVVTDTVVATIAIKLGAVPLTVDVARAVGTVLLRTLVGTEAMLVVDTTGTEAILVVDTTGTEAILVVDTTGTEVMLVVGTTGTEAMLVVGTATGASLFVMIVTVPKVVVEGVFNLALVVTCGCVVVCRPMKPKVFVSILLAKLPKRFMVGRWATGTFGEENAIAVAGTLVVF</sequence>
<dbReference type="EMBL" id="WNWQ01000649">
    <property type="protein sequence ID" value="KAE9964975.1"/>
    <property type="molecule type" value="Genomic_DNA"/>
</dbReference>